<keyword evidence="2" id="KW-1185">Reference proteome</keyword>
<reference evidence="2" key="1">
    <citation type="journal article" date="2019" name="Curr. Biol.">
        <title>Genome Sequence of Striga asiatica Provides Insight into the Evolution of Plant Parasitism.</title>
        <authorList>
            <person name="Yoshida S."/>
            <person name="Kim S."/>
            <person name="Wafula E.K."/>
            <person name="Tanskanen J."/>
            <person name="Kim Y.M."/>
            <person name="Honaas L."/>
            <person name="Yang Z."/>
            <person name="Spallek T."/>
            <person name="Conn C.E."/>
            <person name="Ichihashi Y."/>
            <person name="Cheong K."/>
            <person name="Cui S."/>
            <person name="Der J.P."/>
            <person name="Gundlach H."/>
            <person name="Jiao Y."/>
            <person name="Hori C."/>
            <person name="Ishida J.K."/>
            <person name="Kasahara H."/>
            <person name="Kiba T."/>
            <person name="Kim M.S."/>
            <person name="Koo N."/>
            <person name="Laohavisit A."/>
            <person name="Lee Y.H."/>
            <person name="Lumba S."/>
            <person name="McCourt P."/>
            <person name="Mortimer J.C."/>
            <person name="Mutuku J.M."/>
            <person name="Nomura T."/>
            <person name="Sasaki-Sekimoto Y."/>
            <person name="Seto Y."/>
            <person name="Wang Y."/>
            <person name="Wakatake T."/>
            <person name="Sakakibara H."/>
            <person name="Demura T."/>
            <person name="Yamaguchi S."/>
            <person name="Yoneyama K."/>
            <person name="Manabe R.I."/>
            <person name="Nelson D.C."/>
            <person name="Schulman A.H."/>
            <person name="Timko M.P."/>
            <person name="dePamphilis C.W."/>
            <person name="Choi D."/>
            <person name="Shirasu K."/>
        </authorList>
    </citation>
    <scope>NUCLEOTIDE SEQUENCE [LARGE SCALE GENOMIC DNA]</scope>
    <source>
        <strain evidence="2">cv. UVA1</strain>
    </source>
</reference>
<dbReference type="EMBL" id="BKCP01005572">
    <property type="protein sequence ID" value="GER39118.1"/>
    <property type="molecule type" value="Genomic_DNA"/>
</dbReference>
<gene>
    <name evidence="1" type="ORF">STAS_15681</name>
</gene>
<accession>A0A5A7Q2P9</accession>
<sequence length="346" mass="38798">MCKRFQHSGSVRFVAANPFAKSQEHSNLAVKRKSFEATSEGMPDIGIPNDKLTDFSSRKQDWYTAFRYRLSCLGLAGSYWSSYYWSTGIPLDRRSGEQPAGSYASLAALTMANRPAAPFFRIPSTRIGPGQSPRGYTYFTYWKSCLGQDLCAYLFTPTSPACYANGLPAYVPIPAKLSERGELEVELPIGGTFLNYLVDTKSTLLDRAIGNRPELRKYQRDISHGTPEKDAFCRPVGRLYDYKANQPGNRMFVSLTLLPPYTKDLVSLDSSGRSNLISKLNERSSLLAYSQADQRSDLLVCLFPVAVQRVKGQRKGNRLSTFYKYDYECQLCSRLAGMLAKCFPVL</sequence>
<organism evidence="1 2">
    <name type="scientific">Striga asiatica</name>
    <name type="common">Asiatic witchweed</name>
    <name type="synonym">Buchnera asiatica</name>
    <dbReference type="NCBI Taxonomy" id="4170"/>
    <lineage>
        <taxon>Eukaryota</taxon>
        <taxon>Viridiplantae</taxon>
        <taxon>Streptophyta</taxon>
        <taxon>Embryophyta</taxon>
        <taxon>Tracheophyta</taxon>
        <taxon>Spermatophyta</taxon>
        <taxon>Magnoliopsida</taxon>
        <taxon>eudicotyledons</taxon>
        <taxon>Gunneridae</taxon>
        <taxon>Pentapetalae</taxon>
        <taxon>asterids</taxon>
        <taxon>lamiids</taxon>
        <taxon>Lamiales</taxon>
        <taxon>Orobanchaceae</taxon>
        <taxon>Buchnereae</taxon>
        <taxon>Striga</taxon>
    </lineage>
</organism>
<dbReference type="Proteomes" id="UP000325081">
    <property type="component" value="Unassembled WGS sequence"/>
</dbReference>
<proteinExistence type="predicted"/>
<evidence type="ECO:0000313" key="2">
    <source>
        <dbReference type="Proteomes" id="UP000325081"/>
    </source>
</evidence>
<evidence type="ECO:0000313" key="1">
    <source>
        <dbReference type="EMBL" id="GER39118.1"/>
    </source>
</evidence>
<protein>
    <submittedName>
        <fullName evidence="1">Glutamine-dependent NAD(+) synthetase</fullName>
    </submittedName>
</protein>
<comment type="caution">
    <text evidence="1">The sequence shown here is derived from an EMBL/GenBank/DDBJ whole genome shotgun (WGS) entry which is preliminary data.</text>
</comment>
<name>A0A5A7Q2P9_STRAF</name>
<dbReference type="AlphaFoldDB" id="A0A5A7Q2P9"/>